<dbReference type="GO" id="GO:0004467">
    <property type="term" value="F:long-chain fatty acid-CoA ligase activity"/>
    <property type="evidence" value="ECO:0007669"/>
    <property type="project" value="UniProtKB-EC"/>
</dbReference>
<dbReference type="RefSeq" id="WP_183386578.1">
    <property type="nucleotide sequence ID" value="NZ_JACHXM010000003.1"/>
</dbReference>
<dbReference type="PROSITE" id="PS00455">
    <property type="entry name" value="AMP_BINDING"/>
    <property type="match status" value="1"/>
</dbReference>
<evidence type="ECO:0000256" key="2">
    <source>
        <dbReference type="ARBA" id="ARBA00004170"/>
    </source>
</evidence>
<sequence length="559" mass="61033">MSEHATPAILRGPELEGGDGYASVMDVFHAAVERFADNPAFTCMGRTLSYGELDRLSAAFAAWLQHETDLRPGDRIAIQLPNVLQFPVAVFGALRAGLVVVNTNPLYTEREMAHQFKDAGVRSIVILANMAAKLEKILDDTEIEQVVVTELADLHPFPKRPLINAAVKYLKKLVPAYRLPGAWRFRDTLSRGALLEHRDIAREAGDIAALQYTGGTTGLAKGTMLTHGNLVANMLQARQAIGPGLAEGGETIIAPLPVYHIYTFTVNCLFMMETGNHSVLIPNPRDLDGFIKTLKSVHFTGFVGLNTLFNALCNRDDFRALDFSGLHLTISGGMALTRAVAKRWEEVTGCPVAEGYGLTETSPIVSFNPIDAIRLGTIGKPVAGTEVKVVDLEGNDLLGGEAGELCVRGPQVMKGYWNRDEDTARALDADGWFHTGDVAVFEEDGYIRIVDRKKDMILVSGFNVYPNEIEDVVAHHPGVVESAAVGVPDEASGEAIKLFVVAKDPDLDAETLRTWCKRELTGYKVPRYVEFRDELPKTNVGKVLRRQLRDEAKGQNGGG</sequence>
<dbReference type="Proteomes" id="UP000525987">
    <property type="component" value="Unassembled WGS sequence"/>
</dbReference>
<dbReference type="InterPro" id="IPR000873">
    <property type="entry name" value="AMP-dep_synth/lig_dom"/>
</dbReference>
<gene>
    <name evidence="17" type="ORF">FHR96_001014</name>
</gene>
<keyword evidence="8" id="KW-0067">ATP-binding</keyword>
<dbReference type="AlphaFoldDB" id="A0A7W5G4P2"/>
<evidence type="ECO:0000256" key="11">
    <source>
        <dbReference type="ARBA" id="ARBA00023136"/>
    </source>
</evidence>
<keyword evidence="6" id="KW-0547">Nucleotide-binding</keyword>
<dbReference type="FunFam" id="3.30.300.30:FF:000006">
    <property type="entry name" value="Long-chain-fatty-acid--CoA ligase FadD"/>
    <property type="match status" value="1"/>
</dbReference>
<organism evidence="17 18">
    <name type="scientific">Halomonas organivorans</name>
    <dbReference type="NCBI Taxonomy" id="257772"/>
    <lineage>
        <taxon>Bacteria</taxon>
        <taxon>Pseudomonadati</taxon>
        <taxon>Pseudomonadota</taxon>
        <taxon>Gammaproteobacteria</taxon>
        <taxon>Oceanospirillales</taxon>
        <taxon>Halomonadaceae</taxon>
        <taxon>Halomonas</taxon>
    </lineage>
</organism>
<evidence type="ECO:0000256" key="3">
    <source>
        <dbReference type="ARBA" id="ARBA00005005"/>
    </source>
</evidence>
<evidence type="ECO:0000256" key="14">
    <source>
        <dbReference type="ARBA" id="ARBA00042773"/>
    </source>
</evidence>
<evidence type="ECO:0000256" key="1">
    <source>
        <dbReference type="ARBA" id="ARBA00001946"/>
    </source>
</evidence>
<dbReference type="GO" id="GO:0016020">
    <property type="term" value="C:membrane"/>
    <property type="evidence" value="ECO:0007669"/>
    <property type="project" value="UniProtKB-SubCell"/>
</dbReference>
<dbReference type="PANTHER" id="PTHR43767">
    <property type="entry name" value="LONG-CHAIN-FATTY-ACID--COA LIGASE"/>
    <property type="match status" value="1"/>
</dbReference>
<evidence type="ECO:0000256" key="8">
    <source>
        <dbReference type="ARBA" id="ARBA00022840"/>
    </source>
</evidence>
<evidence type="ECO:0000256" key="12">
    <source>
        <dbReference type="ARBA" id="ARBA00026121"/>
    </source>
</evidence>
<evidence type="ECO:0000313" key="17">
    <source>
        <dbReference type="EMBL" id="MBB3140162.1"/>
    </source>
</evidence>
<comment type="similarity">
    <text evidence="4">Belongs to the ATP-dependent AMP-binding enzyme family.</text>
</comment>
<evidence type="ECO:0000256" key="13">
    <source>
        <dbReference type="ARBA" id="ARBA00039545"/>
    </source>
</evidence>
<dbReference type="InterPro" id="IPR025110">
    <property type="entry name" value="AMP-bd_C"/>
</dbReference>
<evidence type="ECO:0000256" key="6">
    <source>
        <dbReference type="ARBA" id="ARBA00022741"/>
    </source>
</evidence>
<dbReference type="GO" id="GO:0005524">
    <property type="term" value="F:ATP binding"/>
    <property type="evidence" value="ECO:0007669"/>
    <property type="project" value="UniProtKB-KW"/>
</dbReference>
<comment type="pathway">
    <text evidence="3">Lipid metabolism; fatty acid beta-oxidation.</text>
</comment>
<evidence type="ECO:0000256" key="7">
    <source>
        <dbReference type="ARBA" id="ARBA00022832"/>
    </source>
</evidence>
<comment type="cofactor">
    <cofactor evidence="1">
        <name>Mg(2+)</name>
        <dbReference type="ChEBI" id="CHEBI:18420"/>
    </cofactor>
</comment>
<proteinExistence type="inferred from homology"/>
<keyword evidence="10" id="KW-0443">Lipid metabolism</keyword>
<dbReference type="Gene3D" id="3.40.50.12780">
    <property type="entry name" value="N-terminal domain of ligase-like"/>
    <property type="match status" value="1"/>
</dbReference>
<protein>
    <recommendedName>
        <fullName evidence="13">Long-chain-fatty-acid--CoA ligase</fullName>
        <ecNumber evidence="12">6.2.1.3</ecNumber>
    </recommendedName>
    <alternativeName>
        <fullName evidence="14">Long-chain acyl-CoA synthetase</fullName>
    </alternativeName>
</protein>
<keyword evidence="5 17" id="KW-0436">Ligase</keyword>
<evidence type="ECO:0000256" key="9">
    <source>
        <dbReference type="ARBA" id="ARBA00022842"/>
    </source>
</evidence>
<dbReference type="SUPFAM" id="SSF56801">
    <property type="entry name" value="Acetyl-CoA synthetase-like"/>
    <property type="match status" value="1"/>
</dbReference>
<dbReference type="Pfam" id="PF00501">
    <property type="entry name" value="AMP-binding"/>
    <property type="match status" value="1"/>
</dbReference>
<keyword evidence="11" id="KW-0472">Membrane</keyword>
<keyword evidence="7" id="KW-0276">Fatty acid metabolism</keyword>
<dbReference type="InterPro" id="IPR020845">
    <property type="entry name" value="AMP-binding_CS"/>
</dbReference>
<accession>A0A7W5G4P2</accession>
<evidence type="ECO:0000256" key="5">
    <source>
        <dbReference type="ARBA" id="ARBA00022598"/>
    </source>
</evidence>
<keyword evidence="9" id="KW-0460">Magnesium</keyword>
<dbReference type="CDD" id="cd05936">
    <property type="entry name" value="FC-FACS_FadD_like"/>
    <property type="match status" value="1"/>
</dbReference>
<dbReference type="FunFam" id="3.40.50.12780:FF:000003">
    <property type="entry name" value="Long-chain-fatty-acid--CoA ligase FadD"/>
    <property type="match status" value="1"/>
</dbReference>
<evidence type="ECO:0000313" key="18">
    <source>
        <dbReference type="Proteomes" id="UP000525987"/>
    </source>
</evidence>
<dbReference type="Pfam" id="PF13193">
    <property type="entry name" value="AMP-binding_C"/>
    <property type="match status" value="1"/>
</dbReference>
<keyword evidence="18" id="KW-1185">Reference proteome</keyword>
<reference evidence="17 18" key="1">
    <citation type="submission" date="2020-08" db="EMBL/GenBank/DDBJ databases">
        <title>Genomic Encyclopedia of Type Strains, Phase III (KMG-III): the genomes of soil and plant-associated and newly described type strains.</title>
        <authorList>
            <person name="Whitman W."/>
        </authorList>
    </citation>
    <scope>NUCLEOTIDE SEQUENCE [LARGE SCALE GENOMIC DNA]</scope>
    <source>
        <strain evidence="17 18">CECT 5995</strain>
    </source>
</reference>
<dbReference type="PANTHER" id="PTHR43767:SF8">
    <property type="entry name" value="LONG-CHAIN-FATTY-ACID--COA LIGASE"/>
    <property type="match status" value="1"/>
</dbReference>
<evidence type="ECO:0000256" key="10">
    <source>
        <dbReference type="ARBA" id="ARBA00023098"/>
    </source>
</evidence>
<dbReference type="InterPro" id="IPR050237">
    <property type="entry name" value="ATP-dep_AMP-bd_enzyme"/>
</dbReference>
<dbReference type="InterPro" id="IPR042099">
    <property type="entry name" value="ANL_N_sf"/>
</dbReference>
<comment type="caution">
    <text evidence="17">The sequence shown here is derived from an EMBL/GenBank/DDBJ whole genome shotgun (WGS) entry which is preliminary data.</text>
</comment>
<feature type="domain" description="AMP-binding enzyme C-terminal" evidence="16">
    <location>
        <begin position="468"/>
        <end position="542"/>
    </location>
</feature>
<evidence type="ECO:0000256" key="4">
    <source>
        <dbReference type="ARBA" id="ARBA00006432"/>
    </source>
</evidence>
<dbReference type="EC" id="6.2.1.3" evidence="12"/>
<dbReference type="InterPro" id="IPR045851">
    <property type="entry name" value="AMP-bd_C_sf"/>
</dbReference>
<comment type="subcellular location">
    <subcellularLocation>
        <location evidence="2">Membrane</location>
        <topology evidence="2">Peripheral membrane protein</topology>
    </subcellularLocation>
</comment>
<feature type="domain" description="AMP-dependent synthetase/ligase" evidence="15">
    <location>
        <begin position="28"/>
        <end position="417"/>
    </location>
</feature>
<evidence type="ECO:0000259" key="16">
    <source>
        <dbReference type="Pfam" id="PF13193"/>
    </source>
</evidence>
<evidence type="ECO:0000259" key="15">
    <source>
        <dbReference type="Pfam" id="PF00501"/>
    </source>
</evidence>
<dbReference type="Gene3D" id="3.30.300.30">
    <property type="match status" value="1"/>
</dbReference>
<dbReference type="EMBL" id="JACHXM010000003">
    <property type="protein sequence ID" value="MBB3140162.1"/>
    <property type="molecule type" value="Genomic_DNA"/>
</dbReference>
<name>A0A7W5G4P2_9GAMM</name>
<dbReference type="NCBIfam" id="NF004229">
    <property type="entry name" value="PRK05677.1"/>
    <property type="match status" value="1"/>
</dbReference>